<feature type="compositionally biased region" description="Low complexity" evidence="1">
    <location>
        <begin position="221"/>
        <end position="230"/>
    </location>
</feature>
<protein>
    <submittedName>
        <fullName evidence="2">Uncharacterized protein</fullName>
    </submittedName>
</protein>
<feature type="compositionally biased region" description="Basic and acidic residues" evidence="1">
    <location>
        <begin position="7"/>
        <end position="25"/>
    </location>
</feature>
<feature type="compositionally biased region" description="Polar residues" evidence="1">
    <location>
        <begin position="235"/>
        <end position="251"/>
    </location>
</feature>
<accession>A0AAV5KYN1</accession>
<proteinExistence type="predicted"/>
<feature type="compositionally biased region" description="Polar residues" evidence="1">
    <location>
        <begin position="262"/>
        <end position="273"/>
    </location>
</feature>
<keyword evidence="3" id="KW-1185">Reference proteome</keyword>
<comment type="caution">
    <text evidence="2">The sequence shown here is derived from an EMBL/GenBank/DDBJ whole genome shotgun (WGS) entry which is preliminary data.</text>
</comment>
<reference evidence="2 3" key="1">
    <citation type="journal article" date="2021" name="Commun. Biol.">
        <title>The genome of Shorea leprosula (Dipterocarpaceae) highlights the ecological relevance of drought in aseasonal tropical rainforests.</title>
        <authorList>
            <person name="Ng K.K.S."/>
            <person name="Kobayashi M.J."/>
            <person name="Fawcett J.A."/>
            <person name="Hatakeyama M."/>
            <person name="Paape T."/>
            <person name="Ng C.H."/>
            <person name="Ang C.C."/>
            <person name="Tnah L.H."/>
            <person name="Lee C.T."/>
            <person name="Nishiyama T."/>
            <person name="Sese J."/>
            <person name="O'Brien M.J."/>
            <person name="Copetti D."/>
            <person name="Mohd Noor M.I."/>
            <person name="Ong R.C."/>
            <person name="Putra M."/>
            <person name="Sireger I.Z."/>
            <person name="Indrioko S."/>
            <person name="Kosugi Y."/>
            <person name="Izuno A."/>
            <person name="Isagi Y."/>
            <person name="Lee S.L."/>
            <person name="Shimizu K.K."/>
        </authorList>
    </citation>
    <scope>NUCLEOTIDE SEQUENCE [LARGE SCALE GENOMIC DNA]</scope>
    <source>
        <strain evidence="2">214</strain>
    </source>
</reference>
<gene>
    <name evidence="2" type="ORF">SLEP1_g38859</name>
</gene>
<evidence type="ECO:0000313" key="2">
    <source>
        <dbReference type="EMBL" id="GKV29989.1"/>
    </source>
</evidence>
<evidence type="ECO:0000256" key="1">
    <source>
        <dbReference type="SAM" id="MobiDB-lite"/>
    </source>
</evidence>
<name>A0AAV5KYN1_9ROSI</name>
<feature type="region of interest" description="Disordered" evidence="1">
    <location>
        <begin position="221"/>
        <end position="280"/>
    </location>
</feature>
<evidence type="ECO:0000313" key="3">
    <source>
        <dbReference type="Proteomes" id="UP001054252"/>
    </source>
</evidence>
<organism evidence="2 3">
    <name type="scientific">Rubroshorea leprosula</name>
    <dbReference type="NCBI Taxonomy" id="152421"/>
    <lineage>
        <taxon>Eukaryota</taxon>
        <taxon>Viridiplantae</taxon>
        <taxon>Streptophyta</taxon>
        <taxon>Embryophyta</taxon>
        <taxon>Tracheophyta</taxon>
        <taxon>Spermatophyta</taxon>
        <taxon>Magnoliopsida</taxon>
        <taxon>eudicotyledons</taxon>
        <taxon>Gunneridae</taxon>
        <taxon>Pentapetalae</taxon>
        <taxon>rosids</taxon>
        <taxon>malvids</taxon>
        <taxon>Malvales</taxon>
        <taxon>Dipterocarpaceae</taxon>
        <taxon>Rubroshorea</taxon>
    </lineage>
</organism>
<dbReference type="EMBL" id="BPVZ01000085">
    <property type="protein sequence ID" value="GKV29989.1"/>
    <property type="molecule type" value="Genomic_DNA"/>
</dbReference>
<dbReference type="Proteomes" id="UP001054252">
    <property type="component" value="Unassembled WGS sequence"/>
</dbReference>
<sequence length="447" mass="51090">MVIITSLDEKDNMETHPYTEKEPERTTPSVEEAYWQWQQPPSYHQWGPPPPPADWHQPYSSWASAAAAGYYWQSDQASRPQWYDQSFHVPPNYDYYRSQYGAGMSGPTPDQQWHYCHPSGGPFPWCSYGSFVEEPPPKQAYNFCERPQQGVHSTSFPSSRDTMFENFEPQQHPNYDFYQRPQQGVNPTPFASARDATSGNDKEYLWLGPGNMNMAGTSRLNTTTANTPAAGPSRSRPTASHMPGSSRTKPMTSEMPMANIPCASSSTPRQKTMASPAGNKESLDDMLTRELKHIVKQAIGNLMEKSNREGGVVFDPTPIRIVLPEEDEDNRPPSPEVGELALEVVEEEPKTQKKQRAKTGLVGIEHLSFSDRLPEPVMQSINDFTSKWKAPYKYTLVERLNGWRLERKQRVNARYDSYYYHEISSGFFRSVIEISRFVLREERPSRR</sequence>
<feature type="region of interest" description="Disordered" evidence="1">
    <location>
        <begin position="1"/>
        <end position="28"/>
    </location>
</feature>
<dbReference type="AlphaFoldDB" id="A0AAV5KYN1"/>